<evidence type="ECO:0000256" key="1">
    <source>
        <dbReference type="SAM" id="SignalP"/>
    </source>
</evidence>
<reference evidence="3 4" key="1">
    <citation type="submission" date="2019-05" db="EMBL/GenBank/DDBJ databases">
        <title>Marivita sp. nov. isolated from sea sediment.</title>
        <authorList>
            <person name="Kim W."/>
        </authorList>
    </citation>
    <scope>NUCLEOTIDE SEQUENCE [LARGE SCALE GENOMIC DNA]</scope>
    <source>
        <strain evidence="3 4">CAU 1492</strain>
    </source>
</reference>
<protein>
    <submittedName>
        <fullName evidence="3">META domain-containing protein</fullName>
    </submittedName>
</protein>
<comment type="caution">
    <text evidence="3">The sequence shown here is derived from an EMBL/GenBank/DDBJ whole genome shotgun (WGS) entry which is preliminary data.</text>
</comment>
<feature type="domain" description="DUF306" evidence="2">
    <location>
        <begin position="15"/>
        <end position="110"/>
    </location>
</feature>
<keyword evidence="1" id="KW-0732">Signal</keyword>
<evidence type="ECO:0000313" key="4">
    <source>
        <dbReference type="Proteomes" id="UP001191082"/>
    </source>
</evidence>
<dbReference type="Gene3D" id="2.40.128.270">
    <property type="match status" value="1"/>
</dbReference>
<evidence type="ECO:0000313" key="3">
    <source>
        <dbReference type="EMBL" id="TMV10651.1"/>
    </source>
</evidence>
<sequence length="301" mass="31593">MRLSALVLLLMTTKVSASDWTIADLNGTATTGAPTISFVDGNISGSTGCNRFSGQGEMSSGVLQLSTAVAMTRRACLGAEASLQETRLSTLLQGDVQMQPDPFDDSLTLVGNGVTARLVPGLPDAEISTAPYVTVTDVDATLNIRSAATTGSGVVARAPLGIILRNAGCDEHSDRTWCRITFIDASGIEGWGAAEFLSPVTAARRAEAELFDQIGQLDCGPVGETARPCDYGLARENDGTGAILIYLPNNRRLLLEFRGTEVGVSGSDGADTTKTEMRDNAIVVTADAHRVMLPLAVLQDE</sequence>
<organism evidence="3 4">
    <name type="scientific">Arenibacterium halophilum</name>
    <dbReference type="NCBI Taxonomy" id="2583821"/>
    <lineage>
        <taxon>Bacteria</taxon>
        <taxon>Pseudomonadati</taxon>
        <taxon>Pseudomonadota</taxon>
        <taxon>Alphaproteobacteria</taxon>
        <taxon>Rhodobacterales</taxon>
        <taxon>Paracoccaceae</taxon>
        <taxon>Arenibacterium</taxon>
    </lineage>
</organism>
<evidence type="ECO:0000259" key="2">
    <source>
        <dbReference type="Pfam" id="PF03724"/>
    </source>
</evidence>
<dbReference type="EMBL" id="VCPC01000004">
    <property type="protein sequence ID" value="TMV10651.1"/>
    <property type="molecule type" value="Genomic_DNA"/>
</dbReference>
<feature type="signal peptide" evidence="1">
    <location>
        <begin position="1"/>
        <end position="17"/>
    </location>
</feature>
<dbReference type="InterPro" id="IPR038670">
    <property type="entry name" value="HslJ-like_sf"/>
</dbReference>
<dbReference type="RefSeq" id="WP_138865224.1">
    <property type="nucleotide sequence ID" value="NZ_VCPC01000004.1"/>
</dbReference>
<dbReference type="PANTHER" id="PTHR35535:SF1">
    <property type="entry name" value="HEAT SHOCK PROTEIN HSLJ"/>
    <property type="match status" value="1"/>
</dbReference>
<accession>A0ABY2X5C9</accession>
<dbReference type="Proteomes" id="UP001191082">
    <property type="component" value="Unassembled WGS sequence"/>
</dbReference>
<name>A0ABY2X5C9_9RHOB</name>
<keyword evidence="4" id="KW-1185">Reference proteome</keyword>
<dbReference type="PANTHER" id="PTHR35535">
    <property type="entry name" value="HEAT SHOCK PROTEIN HSLJ"/>
    <property type="match status" value="1"/>
</dbReference>
<dbReference type="Gene3D" id="2.30.30.40">
    <property type="entry name" value="SH3 Domains"/>
    <property type="match status" value="1"/>
</dbReference>
<proteinExistence type="predicted"/>
<gene>
    <name evidence="3" type="ORF">FGK64_17925</name>
</gene>
<dbReference type="InterPro" id="IPR053147">
    <property type="entry name" value="Hsp_HslJ-like"/>
</dbReference>
<dbReference type="Pfam" id="PF03724">
    <property type="entry name" value="META"/>
    <property type="match status" value="1"/>
</dbReference>
<feature type="chain" id="PRO_5046564316" evidence="1">
    <location>
        <begin position="18"/>
        <end position="301"/>
    </location>
</feature>
<dbReference type="InterPro" id="IPR005184">
    <property type="entry name" value="DUF306_Meta_HslJ"/>
</dbReference>